<organism evidence="1 2">
    <name type="scientific">Streptococcus hillyeri</name>
    <dbReference type="NCBI Taxonomy" id="2282420"/>
    <lineage>
        <taxon>Bacteria</taxon>
        <taxon>Bacillati</taxon>
        <taxon>Bacillota</taxon>
        <taxon>Bacilli</taxon>
        <taxon>Lactobacillales</taxon>
        <taxon>Streptococcaceae</taxon>
        <taxon>Streptococcus</taxon>
    </lineage>
</organism>
<name>A0A3L9DN31_9STRE</name>
<gene>
    <name evidence="1" type="ORF">EAF07_09350</name>
</gene>
<evidence type="ECO:0000313" key="1">
    <source>
        <dbReference type="EMBL" id="RLY01608.1"/>
    </source>
</evidence>
<dbReference type="RefSeq" id="WP_121836293.1">
    <property type="nucleotide sequence ID" value="NZ_CP163513.1"/>
</dbReference>
<dbReference type="Proteomes" id="UP000279194">
    <property type="component" value="Unassembled WGS sequence"/>
</dbReference>
<dbReference type="EMBL" id="RCVM01000025">
    <property type="protein sequence ID" value="RLY01608.1"/>
    <property type="molecule type" value="Genomic_DNA"/>
</dbReference>
<keyword evidence="2" id="KW-1185">Reference proteome</keyword>
<proteinExistence type="predicted"/>
<reference evidence="1 2" key="1">
    <citation type="submission" date="2018-10" db="EMBL/GenBank/DDBJ databases">
        <title>Streptococcus hillyeri sp. nov., isolated from equine tracheal sample.</title>
        <authorList>
            <person name="Macfadyen A.C."/>
            <person name="Waller A."/>
            <person name="Paterson G.K."/>
        </authorList>
    </citation>
    <scope>NUCLEOTIDE SEQUENCE [LARGE SCALE GENOMIC DNA]</scope>
    <source>
        <strain evidence="1 2">28462</strain>
    </source>
</reference>
<accession>A0A3L9DN31</accession>
<comment type="caution">
    <text evidence="1">The sequence shown here is derived from an EMBL/GenBank/DDBJ whole genome shotgun (WGS) entry which is preliminary data.</text>
</comment>
<protein>
    <submittedName>
        <fullName evidence="1">Uncharacterized protein</fullName>
    </submittedName>
</protein>
<sequence>MALTATAALSSHSASAYQHYTNPILKQDGTQSLREVKQAAQLEIRNLLKTHNVTDPAEYKGYYYFYLREARKASNEHGVKAVIDELASTLQQRNNQ</sequence>
<evidence type="ECO:0000313" key="2">
    <source>
        <dbReference type="Proteomes" id="UP000279194"/>
    </source>
</evidence>
<dbReference type="AlphaFoldDB" id="A0A3L9DN31"/>